<comment type="caution">
    <text evidence="1">The sequence shown here is derived from an EMBL/GenBank/DDBJ whole genome shotgun (WGS) entry which is preliminary data.</text>
</comment>
<dbReference type="HOGENOM" id="CLU_1728196_0_0_9"/>
<accession>C0EHS7</accession>
<reference evidence="1 2" key="1">
    <citation type="submission" date="2009-01" db="EMBL/GenBank/DDBJ databases">
        <authorList>
            <person name="Fulton L."/>
            <person name="Clifton S."/>
            <person name="Fulton B."/>
            <person name="Xu J."/>
            <person name="Minx P."/>
            <person name="Pepin K.H."/>
            <person name="Johnson M."/>
            <person name="Bhonagiri V."/>
            <person name="Nash W.E."/>
            <person name="Mardis E.R."/>
            <person name="Wilson R.K."/>
        </authorList>
    </citation>
    <scope>NUCLEOTIDE SEQUENCE [LARGE SCALE GENOMIC DNA]</scope>
    <source>
        <strain evidence="1 2">DSM 5476</strain>
    </source>
</reference>
<dbReference type="EMBL" id="ACEC01000119">
    <property type="protein sequence ID" value="EEG29007.1"/>
    <property type="molecule type" value="Genomic_DNA"/>
</dbReference>
<dbReference type="AlphaFoldDB" id="C0EHS7"/>
<evidence type="ECO:0000313" key="1">
    <source>
        <dbReference type="EMBL" id="EEG29007.1"/>
    </source>
</evidence>
<gene>
    <name evidence="1" type="ORF">CLOSTMETH_03422</name>
</gene>
<proteinExistence type="predicted"/>
<reference evidence="1 2" key="2">
    <citation type="submission" date="2009-02" db="EMBL/GenBank/DDBJ databases">
        <title>Draft genome sequence of Clostridium methylpentosum (DSM 5476).</title>
        <authorList>
            <person name="Sudarsanam P."/>
            <person name="Ley R."/>
            <person name="Guruge J."/>
            <person name="Turnbaugh P.J."/>
            <person name="Mahowald M."/>
            <person name="Liep D."/>
            <person name="Gordon J."/>
        </authorList>
    </citation>
    <scope>NUCLEOTIDE SEQUENCE [LARGE SCALE GENOMIC DNA]</scope>
    <source>
        <strain evidence="1 2">DSM 5476</strain>
    </source>
</reference>
<dbReference type="Proteomes" id="UP000003340">
    <property type="component" value="Unassembled WGS sequence"/>
</dbReference>
<dbReference type="STRING" id="537013.CLOSTMETH_03422"/>
<sequence>MLQQPHRYRPTSFSSFPVARVKSARRFPNRLGQSHFAPDGEELEQTKRTAIQIFDVRVEEHSYLRSTSIVGLDGRMLVSTDPIRVNSQTLLGQNALQKAYRDGLYVTGVISIACDLNIKVLSEGEKQWNRRCSCATPTAMMCRAITSPSRC</sequence>
<name>C0EHS7_9FIRM</name>
<organism evidence="1 2">
    <name type="scientific">[Clostridium] methylpentosum DSM 5476</name>
    <dbReference type="NCBI Taxonomy" id="537013"/>
    <lineage>
        <taxon>Bacteria</taxon>
        <taxon>Bacillati</taxon>
        <taxon>Bacillota</taxon>
        <taxon>Clostridia</taxon>
        <taxon>Eubacteriales</taxon>
        <taxon>Oscillospiraceae</taxon>
        <taxon>Oscillospiraceae incertae sedis</taxon>
    </lineage>
</organism>
<keyword evidence="2" id="KW-1185">Reference proteome</keyword>
<evidence type="ECO:0000313" key="2">
    <source>
        <dbReference type="Proteomes" id="UP000003340"/>
    </source>
</evidence>
<protein>
    <submittedName>
        <fullName evidence="1">Uncharacterized protein</fullName>
    </submittedName>
</protein>